<dbReference type="AlphaFoldDB" id="A0A2A6DYE2"/>
<dbReference type="PIRSF" id="PIRSF000390">
    <property type="entry name" value="PLP_StrS"/>
    <property type="match status" value="1"/>
</dbReference>
<evidence type="ECO:0000256" key="1">
    <source>
        <dbReference type="PIRSR" id="PIRSR000390-1"/>
    </source>
</evidence>
<dbReference type="Pfam" id="PF01041">
    <property type="entry name" value="DegT_DnrJ_EryC1"/>
    <property type="match status" value="1"/>
</dbReference>
<dbReference type="PANTHER" id="PTHR30244">
    <property type="entry name" value="TRANSAMINASE"/>
    <property type="match status" value="1"/>
</dbReference>
<evidence type="ECO:0000256" key="3">
    <source>
        <dbReference type="RuleBase" id="RU004508"/>
    </source>
</evidence>
<comment type="caution">
    <text evidence="4">The sequence shown here is derived from an EMBL/GenBank/DDBJ whole genome shotgun (WGS) entry which is preliminary data.</text>
</comment>
<dbReference type="GO" id="GO:0008483">
    <property type="term" value="F:transaminase activity"/>
    <property type="evidence" value="ECO:0007669"/>
    <property type="project" value="TreeGrafter"/>
</dbReference>
<evidence type="ECO:0000313" key="5">
    <source>
        <dbReference type="Proteomes" id="UP000243688"/>
    </source>
</evidence>
<dbReference type="PANTHER" id="PTHR30244:SF34">
    <property type="entry name" value="DTDP-4-AMINO-4,6-DIDEOXYGALACTOSE TRANSAMINASE"/>
    <property type="match status" value="1"/>
</dbReference>
<dbReference type="Proteomes" id="UP000243688">
    <property type="component" value="Unassembled WGS sequence"/>
</dbReference>
<dbReference type="GO" id="GO:0000271">
    <property type="term" value="P:polysaccharide biosynthetic process"/>
    <property type="evidence" value="ECO:0007669"/>
    <property type="project" value="TreeGrafter"/>
</dbReference>
<feature type="modified residue" description="N6-(pyridoxal phosphate)lysine" evidence="2">
    <location>
        <position position="195"/>
    </location>
</feature>
<dbReference type="InterPro" id="IPR015424">
    <property type="entry name" value="PyrdxlP-dep_Trfase"/>
</dbReference>
<evidence type="ECO:0000313" key="4">
    <source>
        <dbReference type="EMBL" id="PDO09811.1"/>
    </source>
</evidence>
<dbReference type="Gene3D" id="3.40.640.10">
    <property type="entry name" value="Type I PLP-dependent aspartate aminotransferase-like (Major domain)"/>
    <property type="match status" value="1"/>
</dbReference>
<keyword evidence="2 3" id="KW-0663">Pyridoxal phosphate</keyword>
<name>A0A2A6DYE2_9BACL</name>
<organism evidence="4 5">
    <name type="scientific">Candidatus Reconcilbacillus cellulovorans</name>
    <dbReference type="NCBI Taxonomy" id="1906605"/>
    <lineage>
        <taxon>Bacteria</taxon>
        <taxon>Bacillati</taxon>
        <taxon>Bacillota</taxon>
        <taxon>Bacilli</taxon>
        <taxon>Bacillales</taxon>
        <taxon>Paenibacillaceae</taxon>
        <taxon>Candidatus Reconcilbacillus</taxon>
    </lineage>
</organism>
<dbReference type="EMBL" id="MOXJ01000027">
    <property type="protein sequence ID" value="PDO09811.1"/>
    <property type="molecule type" value="Genomic_DNA"/>
</dbReference>
<evidence type="ECO:0000256" key="2">
    <source>
        <dbReference type="PIRSR" id="PIRSR000390-2"/>
    </source>
</evidence>
<protein>
    <submittedName>
        <fullName evidence="4">UDP-4-amino-4, 6-dideoxy-N-acetyl-beta-L-altrosamine transaminase</fullName>
    </submittedName>
</protein>
<dbReference type="InterPro" id="IPR000653">
    <property type="entry name" value="DegT/StrS_aminotransferase"/>
</dbReference>
<proteinExistence type="inferred from homology"/>
<dbReference type="InterPro" id="IPR015421">
    <property type="entry name" value="PyrdxlP-dep_Trfase_major"/>
</dbReference>
<dbReference type="GO" id="GO:0030170">
    <property type="term" value="F:pyridoxal phosphate binding"/>
    <property type="evidence" value="ECO:0007669"/>
    <property type="project" value="TreeGrafter"/>
</dbReference>
<feature type="active site" description="Proton acceptor" evidence="1">
    <location>
        <position position="195"/>
    </location>
</feature>
<accession>A0A2A6DYE2</accession>
<dbReference type="Gene3D" id="3.90.1150.10">
    <property type="entry name" value="Aspartate Aminotransferase, domain 1"/>
    <property type="match status" value="1"/>
</dbReference>
<gene>
    <name evidence="4" type="ORF">BLM47_10715</name>
</gene>
<dbReference type="InterPro" id="IPR015422">
    <property type="entry name" value="PyrdxlP-dep_Trfase_small"/>
</dbReference>
<comment type="similarity">
    <text evidence="3">Belongs to the DegT/DnrJ/EryC1 family.</text>
</comment>
<dbReference type="SUPFAM" id="SSF53383">
    <property type="entry name" value="PLP-dependent transferases"/>
    <property type="match status" value="1"/>
</dbReference>
<dbReference type="CDD" id="cd00616">
    <property type="entry name" value="AHBA_syn"/>
    <property type="match status" value="1"/>
</dbReference>
<dbReference type="InterPro" id="IPR020026">
    <property type="entry name" value="PseC"/>
</dbReference>
<dbReference type="NCBIfam" id="TIGR03588">
    <property type="entry name" value="PseC"/>
    <property type="match status" value="1"/>
</dbReference>
<reference evidence="4 5" key="1">
    <citation type="submission" date="2016-12" db="EMBL/GenBank/DDBJ databases">
        <title>Candidatus Reconcilibacillus cellulovorans genome.</title>
        <authorList>
            <person name="Kolinko S."/>
            <person name="Wu Y.-W."/>
            <person name="Tachea F."/>
            <person name="Denzel E."/>
            <person name="Hiras J."/>
            <person name="Baecker N."/>
            <person name="Chan L.J."/>
            <person name="Eichorst S.A."/>
            <person name="Frey D."/>
            <person name="Adams P.D."/>
            <person name="Pray T."/>
            <person name="Tanjore D."/>
            <person name="Petzold C.J."/>
            <person name="Gladden J.M."/>
            <person name="Simmons B.A."/>
            <person name="Singer S.W."/>
        </authorList>
    </citation>
    <scope>NUCLEOTIDE SEQUENCE [LARGE SCALE GENOMIC DNA]</scope>
    <source>
        <strain evidence="4">JTherm</strain>
    </source>
</reference>
<sequence>MAELALYGGRAVRDDWLPYSRQWIEEDDISRVVEVLRGPWITQGPWIEAFERAIAERVGAKYAVAFANGTAALHAAMFAAGVGPGDEVVTTPITFVASANCAAYVGARPVFADIDPTTYNLDPEKVEKAMSPRTRAIVAVDFAGQPADLDALADIARRHGAVLIEDAAHAFGALYKGKPVGSIADMTMFSFHPVKAVTTGEGGIVVTNRDDYADKLRRFRTHGIVRNGTERDEGPWYYEMVDLGYNYRLTDIQAALGLSQLGKLDRFLSLRRKYAEVYTRAFAEMDEVIVPAVAPYAESAWHLYVLQFRPERLEGTRRLWFEALRAENIGVHVHYIPVHLHPYYRRTFGYEPGLCPVAEAWYERVVTLPLFPKMTEEDAASVVEAVHKVVRHFRRGWRL</sequence>